<gene>
    <name evidence="2" type="ORF">FAEPRAA2165_03091</name>
</gene>
<comment type="caution">
    <text evidence="2">The sequence shown here is derived from an EMBL/GenBank/DDBJ whole genome shotgun (WGS) entry which is preliminary data.</text>
</comment>
<evidence type="ECO:0000256" key="1">
    <source>
        <dbReference type="SAM" id="MobiDB-lite"/>
    </source>
</evidence>
<protein>
    <submittedName>
        <fullName evidence="2">Uncharacterized protein</fullName>
    </submittedName>
</protein>
<dbReference type="STRING" id="411483.FAEPRAA2165_03091"/>
<accession>C7H9T6</accession>
<sequence>MTFRRPPSQGPAQGSRTNPKSFSQFQYSALCTKNQAEEEKFYLKSLHFSRLRDFISSELCSLYRFRYISLPFDNFFVPIPVSTPEPARCTLVVYFRSALDFSRRIDYS</sequence>
<keyword evidence="3" id="KW-1185">Reference proteome</keyword>
<reference evidence="2" key="1">
    <citation type="submission" date="2009-08" db="EMBL/GenBank/DDBJ databases">
        <authorList>
            <person name="Weinstock G."/>
            <person name="Sodergren E."/>
            <person name="Clifton S."/>
            <person name="Fulton L."/>
            <person name="Fulton B."/>
            <person name="Courtney L."/>
            <person name="Fronick C."/>
            <person name="Harrison M."/>
            <person name="Strong C."/>
            <person name="Farmer C."/>
            <person name="Delahaunty K."/>
            <person name="Markovic C."/>
            <person name="Hall O."/>
            <person name="Minx P."/>
            <person name="Tomlinson C."/>
            <person name="Mitreva M."/>
            <person name="Nelson J."/>
            <person name="Hou S."/>
            <person name="Wollam A."/>
            <person name="Pepin K.H."/>
            <person name="Johnson M."/>
            <person name="Bhonagiri V."/>
            <person name="Nash W.E."/>
            <person name="Warren W."/>
            <person name="Chinwalla A."/>
            <person name="Mardis E.R."/>
            <person name="Wilson R.K."/>
        </authorList>
    </citation>
    <scope>NUCLEOTIDE SEQUENCE [LARGE SCALE GENOMIC DNA]</scope>
    <source>
        <strain evidence="2">A2-165</strain>
    </source>
</reference>
<dbReference type="HOGENOM" id="CLU_2193078_0_0_9"/>
<feature type="region of interest" description="Disordered" evidence="1">
    <location>
        <begin position="1"/>
        <end position="21"/>
    </location>
</feature>
<dbReference type="EMBL" id="ACOP02000081">
    <property type="protein sequence ID" value="EEU95412.1"/>
    <property type="molecule type" value="Genomic_DNA"/>
</dbReference>
<dbReference type="Proteomes" id="UP000004619">
    <property type="component" value="Unassembled WGS sequence"/>
</dbReference>
<dbReference type="AlphaFoldDB" id="C7H9T6"/>
<evidence type="ECO:0000313" key="2">
    <source>
        <dbReference type="EMBL" id="EEU95412.1"/>
    </source>
</evidence>
<evidence type="ECO:0000313" key="3">
    <source>
        <dbReference type="Proteomes" id="UP000004619"/>
    </source>
</evidence>
<name>C7H9T6_FAED2</name>
<feature type="compositionally biased region" description="Polar residues" evidence="1">
    <location>
        <begin position="10"/>
        <end position="21"/>
    </location>
</feature>
<proteinExistence type="predicted"/>
<organism evidence="2 3">
    <name type="scientific">Faecalibacterium duncaniae (strain DSM 17677 / JCM 31915 / A2-165)</name>
    <name type="common">Faecalibacterium prausnitzii</name>
    <dbReference type="NCBI Taxonomy" id="411483"/>
    <lineage>
        <taxon>Bacteria</taxon>
        <taxon>Bacillati</taxon>
        <taxon>Bacillota</taxon>
        <taxon>Clostridia</taxon>
        <taxon>Eubacteriales</taxon>
        <taxon>Oscillospiraceae</taxon>
        <taxon>Faecalibacterium</taxon>
    </lineage>
</organism>